<dbReference type="PANTHER" id="PTHR34112:SF13">
    <property type="entry name" value="OS04G0448200 PROTEIN"/>
    <property type="match status" value="1"/>
</dbReference>
<evidence type="ECO:0000313" key="2">
    <source>
        <dbReference type="EMBL" id="WOL06584.1"/>
    </source>
</evidence>
<feature type="region of interest" description="Disordered" evidence="1">
    <location>
        <begin position="416"/>
        <end position="444"/>
    </location>
</feature>
<feature type="compositionally biased region" description="Low complexity" evidence="1">
    <location>
        <begin position="416"/>
        <end position="430"/>
    </location>
</feature>
<protein>
    <submittedName>
        <fullName evidence="2">Uncharacterized protein</fullName>
    </submittedName>
</protein>
<proteinExistence type="predicted"/>
<feature type="compositionally biased region" description="Polar residues" evidence="1">
    <location>
        <begin position="17"/>
        <end position="30"/>
    </location>
</feature>
<evidence type="ECO:0000256" key="1">
    <source>
        <dbReference type="SAM" id="MobiDB-lite"/>
    </source>
</evidence>
<accession>A0AAQ3QD58</accession>
<name>A0AAQ3QD58_9LILI</name>
<feature type="compositionally biased region" description="Basic and acidic residues" evidence="1">
    <location>
        <begin position="81"/>
        <end position="91"/>
    </location>
</feature>
<dbReference type="EMBL" id="CP136894">
    <property type="protein sequence ID" value="WOL06584.1"/>
    <property type="molecule type" value="Genomic_DNA"/>
</dbReference>
<dbReference type="Proteomes" id="UP001327560">
    <property type="component" value="Chromosome 5"/>
</dbReference>
<sequence>MEQGEPALVPQWYKLGNGSTSNNALRTSTYERLGLGSKSRLLGDQDRNLRRSLSSNGSLTRDKGNSGKSEAYSSFRRSHDKHKEKDFDSRDREGRSVLLDNRFDRRDALFGVRAEKDALRRSQSMVPGRQPDSWPKRFGSNLNNNALPGGSAIGSISKTSFEREFPSLRAERKQDSLDATGVPPVGLKKTAAQSLPIDSPIAIGTSALAEVPVESNGSMPSPIVQVTPVCQASIAGSTMAEALAQAPSSAGNAPQLSVDTQKIEELALKKCKQLIPVTPSVPKTLSCNSMEKTKAKIAKGGDFSYSTNVGQQHRNLAVRAPARSDAAKTSQMGNFQVLNREKNGISPTAKDHSIISKAVDPIGHVPSAAVLPSKSQADNKNGSLTSISLAERKLLSQARNRNDFFNLLRKKSLSSSSVIPEPSSVEPTSSIEKETSLQNTSPANMEKNNLLSAPGLDCSPENGNVSNEDFCGSNESHGLYTDNGETNSYSDIVLDPEEEAFLQSLGWDKNAGEEALTEEEIDAFLKKYETRRPLKIMSTDLCGSNLSSADE</sequence>
<organism evidence="2 3">
    <name type="scientific">Canna indica</name>
    <name type="common">Indian-shot</name>
    <dbReference type="NCBI Taxonomy" id="4628"/>
    <lineage>
        <taxon>Eukaryota</taxon>
        <taxon>Viridiplantae</taxon>
        <taxon>Streptophyta</taxon>
        <taxon>Embryophyta</taxon>
        <taxon>Tracheophyta</taxon>
        <taxon>Spermatophyta</taxon>
        <taxon>Magnoliopsida</taxon>
        <taxon>Liliopsida</taxon>
        <taxon>Zingiberales</taxon>
        <taxon>Cannaceae</taxon>
        <taxon>Canna</taxon>
    </lineage>
</organism>
<dbReference type="PANTHER" id="PTHR34112">
    <property type="entry name" value="C-JUN-AMINO-TERMINAL KINASE-INTERACTING PROTEIN"/>
    <property type="match status" value="1"/>
</dbReference>
<dbReference type="AlphaFoldDB" id="A0AAQ3QD58"/>
<feature type="region of interest" description="Disordered" evidence="1">
    <location>
        <begin position="1"/>
        <end position="91"/>
    </location>
</feature>
<evidence type="ECO:0000313" key="3">
    <source>
        <dbReference type="Proteomes" id="UP001327560"/>
    </source>
</evidence>
<reference evidence="2 3" key="1">
    <citation type="submission" date="2023-10" db="EMBL/GenBank/DDBJ databases">
        <title>Chromosome-scale genome assembly provides insights into flower coloration mechanisms of Canna indica.</title>
        <authorList>
            <person name="Li C."/>
        </authorList>
    </citation>
    <scope>NUCLEOTIDE SEQUENCE [LARGE SCALE GENOMIC DNA]</scope>
    <source>
        <tissue evidence="2">Flower</tissue>
    </source>
</reference>
<gene>
    <name evidence="2" type="ORF">Cni_G15318</name>
</gene>
<keyword evidence="3" id="KW-1185">Reference proteome</keyword>